<accession>A0A923LMI2</accession>
<comment type="caution">
    <text evidence="6">The sequence shown here is derived from an EMBL/GenBank/DDBJ whole genome shotgun (WGS) entry which is preliminary data.</text>
</comment>
<evidence type="ECO:0000313" key="7">
    <source>
        <dbReference type="Proteomes" id="UP000606720"/>
    </source>
</evidence>
<evidence type="ECO:0000313" key="6">
    <source>
        <dbReference type="EMBL" id="MBC5713537.1"/>
    </source>
</evidence>
<dbReference type="GO" id="GO:0006302">
    <property type="term" value="P:double-strand break repair"/>
    <property type="evidence" value="ECO:0007669"/>
    <property type="project" value="InterPro"/>
</dbReference>
<comment type="similarity">
    <text evidence="1">Belongs to the SMC family. SbcC subfamily.</text>
</comment>
<gene>
    <name evidence="6" type="ORF">H8S17_04795</name>
</gene>
<proteinExistence type="inferred from homology"/>
<evidence type="ECO:0000256" key="3">
    <source>
        <dbReference type="ARBA" id="ARBA00013368"/>
    </source>
</evidence>
<keyword evidence="7" id="KW-1185">Reference proteome</keyword>
<dbReference type="PANTHER" id="PTHR32114">
    <property type="entry name" value="ABC TRANSPORTER ABCH.3"/>
    <property type="match status" value="1"/>
</dbReference>
<organism evidence="6 7">
    <name type="scientific">Roseburia zhanii</name>
    <dbReference type="NCBI Taxonomy" id="2763064"/>
    <lineage>
        <taxon>Bacteria</taxon>
        <taxon>Bacillati</taxon>
        <taxon>Bacillota</taxon>
        <taxon>Clostridia</taxon>
        <taxon>Lachnospirales</taxon>
        <taxon>Lachnospiraceae</taxon>
        <taxon>Roseburia</taxon>
    </lineage>
</organism>
<dbReference type="SUPFAM" id="SSF52540">
    <property type="entry name" value="P-loop containing nucleoside triphosphate hydrolases"/>
    <property type="match status" value="2"/>
</dbReference>
<dbReference type="Proteomes" id="UP000606720">
    <property type="component" value="Unassembled WGS sequence"/>
</dbReference>
<dbReference type="AlphaFoldDB" id="A0A923LMI2"/>
<feature type="coiled-coil region" evidence="4">
    <location>
        <begin position="437"/>
        <end position="516"/>
    </location>
</feature>
<dbReference type="EMBL" id="JACOPH010000002">
    <property type="protein sequence ID" value="MBC5713537.1"/>
    <property type="molecule type" value="Genomic_DNA"/>
</dbReference>
<dbReference type="PANTHER" id="PTHR32114:SF2">
    <property type="entry name" value="ABC TRANSPORTER ABCH.3"/>
    <property type="match status" value="1"/>
</dbReference>
<reference evidence="6" key="1">
    <citation type="submission" date="2020-08" db="EMBL/GenBank/DDBJ databases">
        <title>Genome public.</title>
        <authorList>
            <person name="Liu C."/>
            <person name="Sun Q."/>
        </authorList>
    </citation>
    <scope>NUCLEOTIDE SEQUENCE</scope>
    <source>
        <strain evidence="6">BX1005</strain>
    </source>
</reference>
<protein>
    <recommendedName>
        <fullName evidence="3">Nuclease SbcCD subunit C</fullName>
    </recommendedName>
</protein>
<evidence type="ECO:0000259" key="5">
    <source>
        <dbReference type="Pfam" id="PF13514"/>
    </source>
</evidence>
<dbReference type="RefSeq" id="WP_186866447.1">
    <property type="nucleotide sequence ID" value="NZ_JACOPH010000002.1"/>
</dbReference>
<evidence type="ECO:0000256" key="1">
    <source>
        <dbReference type="ARBA" id="ARBA00006930"/>
    </source>
</evidence>
<comment type="subunit">
    <text evidence="2">Heterodimer of SbcC and SbcD.</text>
</comment>
<evidence type="ECO:0000256" key="2">
    <source>
        <dbReference type="ARBA" id="ARBA00011322"/>
    </source>
</evidence>
<evidence type="ECO:0000256" key="4">
    <source>
        <dbReference type="SAM" id="Coils"/>
    </source>
</evidence>
<sequence length="675" mass="79281">MRFKSLEMSNFMRYKGNNRIEFSCDDKKNVTIILGDNTAGKTTIAQAFRWCLYGALLTERGKKQEDYQLLNNDILAKMDANSRASVFIEIIAEDDRHVYQIRREVQYTRLYPKMIAKEFYKKVALYQSEKDDPDIKLEIQGDSEINELINELFPRNLSHYFLFDGERWSDATVDGVKENIKDSVHILTGLSAYQAAMKHLKDMGGNSVIRKFNDKIKGSGNIYDNLAEDRKQMERKIEKCEESVETAKINITHYETKCQEIENYLEENKNTEILQNKYKQCQVVRRTQEERKNSEYRALVQRFSEKAFMIFAEPMIEASLKMVKSVAGERRDIPHMHQASIDHIIKSGKCICGHSILPDSTEYQNLMEQRNYLPPADIGSLLGEFEHIGRNWKNTTSDTFDDMRESAQRVDDCLRAYEETCNQLSSIETQMNEQIDFKEKKNQLQHYRNEMKRHCNEKGELEGRIESYRKRIATIETDMRKQEAQSEENKKWRMRVEMAEQVYARMKKDFKEREREIFTELNQQIQNNFERMFNAKDKKIQLTEQYNIQMLYKTEIGGYREEKNLSEGEKIARNFAFIVTIMEYSRKKKAQKLMSDEIENDTLPIVLDGPFSKLGDENIRLIAKVLPEVSEQVIIFMLRKDWAYTGLDEYVGASYSIDKDADKSYASIRRTGGIL</sequence>
<dbReference type="Gene3D" id="3.40.50.300">
    <property type="entry name" value="P-loop containing nucleotide triphosphate hydrolases"/>
    <property type="match status" value="2"/>
</dbReference>
<name>A0A923LMI2_9FIRM</name>
<dbReference type="GO" id="GO:0016887">
    <property type="term" value="F:ATP hydrolysis activity"/>
    <property type="evidence" value="ECO:0007669"/>
    <property type="project" value="InterPro"/>
</dbReference>
<dbReference type="InterPro" id="IPR027417">
    <property type="entry name" value="P-loop_NTPase"/>
</dbReference>
<feature type="coiled-coil region" evidence="4">
    <location>
        <begin position="223"/>
        <end position="257"/>
    </location>
</feature>
<dbReference type="InterPro" id="IPR038734">
    <property type="entry name" value="YhaN_AAA"/>
</dbReference>
<dbReference type="Pfam" id="PF13514">
    <property type="entry name" value="AAA_27"/>
    <property type="match status" value="1"/>
</dbReference>
<keyword evidence="4" id="KW-0175">Coiled coil</keyword>
<feature type="domain" description="YhaN AAA" evidence="5">
    <location>
        <begin position="1"/>
        <end position="60"/>
    </location>
</feature>